<evidence type="ECO:0000256" key="1">
    <source>
        <dbReference type="SAM" id="Phobius"/>
    </source>
</evidence>
<keyword evidence="1" id="KW-1133">Transmembrane helix</keyword>
<accession>A0A6J5S1S4</accession>
<reference evidence="2" key="1">
    <citation type="submission" date="2020-05" db="EMBL/GenBank/DDBJ databases">
        <authorList>
            <person name="Chiriac C."/>
            <person name="Salcher M."/>
            <person name="Ghai R."/>
            <person name="Kavagutti S V."/>
        </authorList>
    </citation>
    <scope>NUCLEOTIDE SEQUENCE</scope>
</reference>
<organism evidence="2">
    <name type="scientific">uncultured Caudovirales phage</name>
    <dbReference type="NCBI Taxonomy" id="2100421"/>
    <lineage>
        <taxon>Viruses</taxon>
        <taxon>Duplodnaviria</taxon>
        <taxon>Heunggongvirae</taxon>
        <taxon>Uroviricota</taxon>
        <taxon>Caudoviricetes</taxon>
        <taxon>Peduoviridae</taxon>
        <taxon>Maltschvirus</taxon>
        <taxon>Maltschvirus maltsch</taxon>
    </lineage>
</organism>
<gene>
    <name evidence="2" type="ORF">UFOVP1361_34</name>
</gene>
<proteinExistence type="predicted"/>
<name>A0A6J5S1S4_9CAUD</name>
<keyword evidence="1" id="KW-0472">Membrane</keyword>
<feature type="transmembrane region" description="Helical" evidence="1">
    <location>
        <begin position="6"/>
        <end position="28"/>
    </location>
</feature>
<sequence>MSIEILVNIFMAIMCAGSIVFWVLVISYEMHFSKRRKRREKKIEKIVNEIEFLRDNILTYDMRRDNE</sequence>
<evidence type="ECO:0000313" key="2">
    <source>
        <dbReference type="EMBL" id="CAB4202044.1"/>
    </source>
</evidence>
<keyword evidence="1" id="KW-0812">Transmembrane</keyword>
<protein>
    <submittedName>
        <fullName evidence="2">Uncharacterized protein</fullName>
    </submittedName>
</protein>
<dbReference type="EMBL" id="LR797308">
    <property type="protein sequence ID" value="CAB4202044.1"/>
    <property type="molecule type" value="Genomic_DNA"/>
</dbReference>